<feature type="transmembrane region" description="Helical" evidence="16">
    <location>
        <begin position="222"/>
        <end position="241"/>
    </location>
</feature>
<dbReference type="InterPro" id="IPR001182">
    <property type="entry name" value="FtsW/RodA"/>
</dbReference>
<gene>
    <name evidence="16 17" type="primary">ftsW</name>
    <name evidence="17" type="ORF">GPA24_03450</name>
</gene>
<dbReference type="InterPro" id="IPR013437">
    <property type="entry name" value="FtsW"/>
</dbReference>
<evidence type="ECO:0000256" key="2">
    <source>
        <dbReference type="ARBA" id="ARBA00004752"/>
    </source>
</evidence>
<evidence type="ECO:0000256" key="8">
    <source>
        <dbReference type="ARBA" id="ARBA00022960"/>
    </source>
</evidence>
<evidence type="ECO:0000256" key="4">
    <source>
        <dbReference type="ARBA" id="ARBA00022618"/>
    </source>
</evidence>
<dbReference type="RefSeq" id="WP_169201375.1">
    <property type="nucleotide sequence ID" value="NZ_CP059467.1"/>
</dbReference>
<keyword evidence="18" id="KW-1185">Reference proteome</keyword>
<dbReference type="PANTHER" id="PTHR30474:SF2">
    <property type="entry name" value="PEPTIDOGLYCAN GLYCOSYLTRANSFERASE FTSW-RELATED"/>
    <property type="match status" value="1"/>
</dbReference>
<comment type="catalytic activity">
    <reaction evidence="15 16">
        <text>[GlcNAc-(1-&gt;4)-Mur2Ac(oyl-L-Ala-gamma-D-Glu-L-Lys-D-Ala-D-Ala)](n)-di-trans,octa-cis-undecaprenyl diphosphate + beta-D-GlcNAc-(1-&gt;4)-Mur2Ac(oyl-L-Ala-gamma-D-Glu-L-Lys-D-Ala-D-Ala)-di-trans,octa-cis-undecaprenyl diphosphate = [GlcNAc-(1-&gt;4)-Mur2Ac(oyl-L-Ala-gamma-D-Glu-L-Lys-D-Ala-D-Ala)](n+1)-di-trans,octa-cis-undecaprenyl diphosphate + di-trans,octa-cis-undecaprenyl diphosphate + H(+)</text>
        <dbReference type="Rhea" id="RHEA:23708"/>
        <dbReference type="Rhea" id="RHEA-COMP:9602"/>
        <dbReference type="Rhea" id="RHEA-COMP:9603"/>
        <dbReference type="ChEBI" id="CHEBI:15378"/>
        <dbReference type="ChEBI" id="CHEBI:58405"/>
        <dbReference type="ChEBI" id="CHEBI:60033"/>
        <dbReference type="ChEBI" id="CHEBI:78435"/>
        <dbReference type="EC" id="2.4.99.28"/>
    </reaction>
</comment>
<protein>
    <recommendedName>
        <fullName evidence="16">Probable peptidoglycan glycosyltransferase FtsW</fullName>
        <shortName evidence="16">PGT</shortName>
        <ecNumber evidence="16">2.4.99.28</ecNumber>
    </recommendedName>
    <alternativeName>
        <fullName evidence="16">Cell division protein FtsW</fullName>
    </alternativeName>
    <alternativeName>
        <fullName evidence="16">Cell wall polymerase</fullName>
    </alternativeName>
    <alternativeName>
        <fullName evidence="16">Peptidoglycan polymerase</fullName>
        <shortName evidence="16">PG polymerase</shortName>
    </alternativeName>
</protein>
<sequence length="410" mass="44552">MKFASAFAGFFATRPANGGTQTSRAVNRLMRPADSLRELDPLLIWSAAGLLLIGLVMVYSSSIAIAEGSRFTGHQSHYFLLRHALFLAVGVGAGLAAFQLSMRQWQRCAPWLFLVGVMLLVVVLIPGVGREVNGAQRWLPLGPLNLQPSELMKLFVALYAADYTVRKLPDMGSFRRGFLPMAAMILLVGFLLLGEPDFGAFVVITAIAFGVLFLGGINVRAFALLALVAVIGFMLLIWLSPYRRDRIFGFMDPWQDAFGKGYQLSHALIAFGRGEWFGVGLGASVEKLFYLPEAHTDFLLAVIAEELGFAGVLTVIALFAILIHRALVLGREAVKLERYFSGLVAMGIGLWLGVQSFINMGVNMGLLPTKGLTLPLMSFGGSGIVANCLALAILLRIDWEVRQLKRGTGA</sequence>
<evidence type="ECO:0000256" key="5">
    <source>
        <dbReference type="ARBA" id="ARBA00022676"/>
    </source>
</evidence>
<evidence type="ECO:0000256" key="9">
    <source>
        <dbReference type="ARBA" id="ARBA00022984"/>
    </source>
</evidence>
<dbReference type="NCBIfam" id="TIGR02614">
    <property type="entry name" value="ftsW"/>
    <property type="match status" value="1"/>
</dbReference>
<dbReference type="Pfam" id="PF01098">
    <property type="entry name" value="FTSW_RODA_SPOVE"/>
    <property type="match status" value="1"/>
</dbReference>
<feature type="transmembrane region" description="Helical" evidence="16">
    <location>
        <begin position="78"/>
        <end position="98"/>
    </location>
</feature>
<keyword evidence="11 16" id="KW-0472">Membrane</keyword>
<comment type="pathway">
    <text evidence="2 16">Cell wall biogenesis; peptidoglycan biosynthesis.</text>
</comment>
<dbReference type="EC" id="2.4.99.28" evidence="16"/>
<keyword evidence="16" id="KW-0997">Cell inner membrane</keyword>
<feature type="transmembrane region" description="Helical" evidence="16">
    <location>
        <begin position="174"/>
        <end position="192"/>
    </location>
</feature>
<comment type="caution">
    <text evidence="17">The sequence shown here is derived from an EMBL/GenBank/DDBJ whole genome shotgun (WGS) entry which is preliminary data.</text>
</comment>
<keyword evidence="9 16" id="KW-0573">Peptidoglycan synthesis</keyword>
<name>A0ABX1NRI3_9RHOO</name>
<feature type="transmembrane region" description="Helical" evidence="16">
    <location>
        <begin position="42"/>
        <end position="66"/>
    </location>
</feature>
<evidence type="ECO:0000256" key="16">
    <source>
        <dbReference type="HAMAP-Rule" id="MF_00913"/>
    </source>
</evidence>
<comment type="function">
    <text evidence="16">Peptidoglycan polymerase that is essential for cell division.</text>
</comment>
<evidence type="ECO:0000256" key="3">
    <source>
        <dbReference type="ARBA" id="ARBA00022475"/>
    </source>
</evidence>
<evidence type="ECO:0000313" key="18">
    <source>
        <dbReference type="Proteomes" id="UP000633943"/>
    </source>
</evidence>
<organism evidence="17 18">
    <name type="scientific">Aromatoleum bremense</name>
    <dbReference type="NCBI Taxonomy" id="76115"/>
    <lineage>
        <taxon>Bacteria</taxon>
        <taxon>Pseudomonadati</taxon>
        <taxon>Pseudomonadota</taxon>
        <taxon>Betaproteobacteria</taxon>
        <taxon>Rhodocyclales</taxon>
        <taxon>Rhodocyclaceae</taxon>
        <taxon>Aromatoleum</taxon>
    </lineage>
</organism>
<feature type="transmembrane region" description="Helical" evidence="16">
    <location>
        <begin position="307"/>
        <end position="327"/>
    </location>
</feature>
<dbReference type="EMBL" id="WTVP01000005">
    <property type="protein sequence ID" value="NMG14608.1"/>
    <property type="molecule type" value="Genomic_DNA"/>
</dbReference>
<keyword evidence="10 16" id="KW-1133">Transmembrane helix</keyword>
<comment type="subcellular location">
    <subcellularLocation>
        <location evidence="16">Cell inner membrane</location>
        <topology evidence="16">Multi-pass membrane protein</topology>
    </subcellularLocation>
    <subcellularLocation>
        <location evidence="1">Cell membrane</location>
        <topology evidence="1">Multi-pass membrane protein</topology>
    </subcellularLocation>
    <text evidence="16">Localizes to the division septum.</text>
</comment>
<dbReference type="PANTHER" id="PTHR30474">
    <property type="entry name" value="CELL CYCLE PROTEIN"/>
    <property type="match status" value="1"/>
</dbReference>
<keyword evidence="12 16" id="KW-0131">Cell cycle</keyword>
<evidence type="ECO:0000256" key="7">
    <source>
        <dbReference type="ARBA" id="ARBA00022692"/>
    </source>
</evidence>
<proteinExistence type="inferred from homology"/>
<dbReference type="Proteomes" id="UP000633943">
    <property type="component" value="Unassembled WGS sequence"/>
</dbReference>
<keyword evidence="5 16" id="KW-0328">Glycosyltransferase</keyword>
<keyword evidence="13 16" id="KW-0961">Cell wall biogenesis/degradation</keyword>
<feature type="transmembrane region" description="Helical" evidence="16">
    <location>
        <begin position="378"/>
        <end position="397"/>
    </location>
</feature>
<keyword evidence="4 16" id="KW-0132">Cell division</keyword>
<keyword evidence="3 16" id="KW-1003">Cell membrane</keyword>
<evidence type="ECO:0000256" key="15">
    <source>
        <dbReference type="ARBA" id="ARBA00049902"/>
    </source>
</evidence>
<feature type="transmembrane region" description="Helical" evidence="16">
    <location>
        <begin position="198"/>
        <end position="215"/>
    </location>
</feature>
<reference evidence="17 18" key="1">
    <citation type="submission" date="2019-12" db="EMBL/GenBank/DDBJ databases">
        <title>Comparative genomics gives insights into the taxonomy of the Azoarcus-Aromatoleum group and reveals separate origins of nif in the plant-associated Azoarcus and non-plant-associated Aromatoleum sub-groups.</title>
        <authorList>
            <person name="Lafos M."/>
            <person name="Maluk M."/>
            <person name="Batista M."/>
            <person name="Junghare M."/>
            <person name="Carmona M."/>
            <person name="Faoro H."/>
            <person name="Cruz L.M."/>
            <person name="Battistoni F."/>
            <person name="De Souza E."/>
            <person name="Pedrosa F."/>
            <person name="Chen W.-M."/>
            <person name="Poole P.S."/>
            <person name="Dixon R.A."/>
            <person name="James E.K."/>
        </authorList>
    </citation>
    <scope>NUCLEOTIDE SEQUENCE [LARGE SCALE GENOMIC DNA]</scope>
    <source>
        <strain evidence="17 18">PbN1</strain>
    </source>
</reference>
<evidence type="ECO:0000256" key="12">
    <source>
        <dbReference type="ARBA" id="ARBA00023306"/>
    </source>
</evidence>
<keyword evidence="8 16" id="KW-0133">Cell shape</keyword>
<evidence type="ECO:0000313" key="17">
    <source>
        <dbReference type="EMBL" id="NMG14608.1"/>
    </source>
</evidence>
<dbReference type="HAMAP" id="MF_00913">
    <property type="entry name" value="PGT_FtsW_proteobact"/>
    <property type="match status" value="1"/>
</dbReference>
<evidence type="ECO:0000256" key="10">
    <source>
        <dbReference type="ARBA" id="ARBA00022989"/>
    </source>
</evidence>
<feature type="transmembrane region" description="Helical" evidence="16">
    <location>
        <begin position="110"/>
        <end position="129"/>
    </location>
</feature>
<comment type="similarity">
    <text evidence="14 16">Belongs to the SEDS family. FtsW subfamily.</text>
</comment>
<keyword evidence="6 16" id="KW-0808">Transferase</keyword>
<keyword evidence="7 16" id="KW-0812">Transmembrane</keyword>
<evidence type="ECO:0000256" key="13">
    <source>
        <dbReference type="ARBA" id="ARBA00023316"/>
    </source>
</evidence>
<accession>A0ABX1NRI3</accession>
<evidence type="ECO:0000256" key="1">
    <source>
        <dbReference type="ARBA" id="ARBA00004651"/>
    </source>
</evidence>
<evidence type="ECO:0000256" key="6">
    <source>
        <dbReference type="ARBA" id="ARBA00022679"/>
    </source>
</evidence>
<evidence type="ECO:0000256" key="11">
    <source>
        <dbReference type="ARBA" id="ARBA00023136"/>
    </source>
</evidence>
<evidence type="ECO:0000256" key="14">
    <source>
        <dbReference type="ARBA" id="ARBA00038053"/>
    </source>
</evidence>
<feature type="transmembrane region" description="Helical" evidence="16">
    <location>
        <begin position="339"/>
        <end position="358"/>
    </location>
</feature>